<evidence type="ECO:0000313" key="2">
    <source>
        <dbReference type="Proteomes" id="UP000321026"/>
    </source>
</evidence>
<dbReference type="Proteomes" id="UP000321026">
    <property type="component" value="Unassembled WGS sequence"/>
</dbReference>
<proteinExistence type="predicted"/>
<comment type="caution">
    <text evidence="1">The sequence shown here is derived from an EMBL/GenBank/DDBJ whole genome shotgun (WGS) entry which is preliminary data.</text>
</comment>
<protein>
    <submittedName>
        <fullName evidence="1">Uncharacterized protein</fullName>
    </submittedName>
</protein>
<sequence length="225" mass="25932">MATTIGDATSRVRNVLKAVKEDPFLTDRFLYSLIMKYAKVLIRRQENEGKIYGHSALFKELPCVELIDVDRVEACCIGIKTGCTFKRTKDKLPTFLEGTYGPIIRAVTTIDQSQRLQFTHPTAYTNLSKSTYFKYNKQKYYWYLNGYIYVPNVEWEAIRIEAMFDESVEELLCSTDPGECVVEQERTIAVPDYLFAEIEQMVLQELYPSLKVPTDGADDSQNILR</sequence>
<dbReference type="Pfam" id="PF25702">
    <property type="entry name" value="CrAss_Ring_2"/>
    <property type="match status" value="1"/>
</dbReference>
<name>A0A5C7JCE8_9BACT</name>
<evidence type="ECO:0000313" key="1">
    <source>
        <dbReference type="EMBL" id="TXG78744.1"/>
    </source>
</evidence>
<dbReference type="InterPro" id="IPR057878">
    <property type="entry name" value="CrAss_Ring_2"/>
</dbReference>
<dbReference type="AlphaFoldDB" id="A0A5C7JCE8"/>
<reference evidence="1 2" key="1">
    <citation type="submission" date="2018-09" db="EMBL/GenBank/DDBJ databases">
        <title>Metagenome Assembled Genomes from an Advanced Water Purification Facility.</title>
        <authorList>
            <person name="Stamps B.W."/>
            <person name="Spear J.R."/>
        </authorList>
    </citation>
    <scope>NUCLEOTIDE SEQUENCE [LARGE SCALE GENOMIC DNA]</scope>
    <source>
        <strain evidence="1">Bin_63_2</strain>
    </source>
</reference>
<accession>A0A5C7JCE8</accession>
<organism evidence="1 2">
    <name type="scientific">Candidatus Dojkabacteria bacterium</name>
    <dbReference type="NCBI Taxonomy" id="2099670"/>
    <lineage>
        <taxon>Bacteria</taxon>
        <taxon>Candidatus Dojkabacteria</taxon>
    </lineage>
</organism>
<dbReference type="EMBL" id="SSDS01000007">
    <property type="protein sequence ID" value="TXG78744.1"/>
    <property type="molecule type" value="Genomic_DNA"/>
</dbReference>
<gene>
    <name evidence="1" type="ORF">E6Q11_00400</name>
</gene>